<organism evidence="16 17">
    <name type="scientific">Lactuca sativa</name>
    <name type="common">Garden lettuce</name>
    <dbReference type="NCBI Taxonomy" id="4236"/>
    <lineage>
        <taxon>Eukaryota</taxon>
        <taxon>Viridiplantae</taxon>
        <taxon>Streptophyta</taxon>
        <taxon>Embryophyta</taxon>
        <taxon>Tracheophyta</taxon>
        <taxon>Spermatophyta</taxon>
        <taxon>Magnoliopsida</taxon>
        <taxon>eudicotyledons</taxon>
        <taxon>Gunneridae</taxon>
        <taxon>Pentapetalae</taxon>
        <taxon>asterids</taxon>
        <taxon>campanulids</taxon>
        <taxon>Asterales</taxon>
        <taxon>Asteraceae</taxon>
        <taxon>Cichorioideae</taxon>
        <taxon>Cichorieae</taxon>
        <taxon>Lactucinae</taxon>
        <taxon>Lactuca</taxon>
    </lineage>
</organism>
<gene>
    <name evidence="16" type="ORF">LSAT_V11C700343880</name>
</gene>
<dbReference type="PROSITE" id="PS51384">
    <property type="entry name" value="FAD_FR"/>
    <property type="match status" value="1"/>
</dbReference>
<dbReference type="FunFam" id="3.40.50.80:FF:000039">
    <property type="entry name" value="Ferric reduction oxidase 3"/>
    <property type="match status" value="1"/>
</dbReference>
<keyword evidence="6" id="KW-0479">Metal-binding</keyword>
<evidence type="ECO:0000256" key="9">
    <source>
        <dbReference type="ARBA" id="ARBA00023004"/>
    </source>
</evidence>
<feature type="domain" description="FAD-binding FR-type" evidence="15">
    <location>
        <begin position="337"/>
        <end position="448"/>
    </location>
</feature>
<proteinExistence type="inferred from homology"/>
<dbReference type="GO" id="GO:0006811">
    <property type="term" value="P:monoatomic ion transport"/>
    <property type="evidence" value="ECO:0007669"/>
    <property type="project" value="UniProtKB-KW"/>
</dbReference>
<dbReference type="SFLD" id="SFLDS00052">
    <property type="entry name" value="Ferric_Reductase_Domain"/>
    <property type="match status" value="1"/>
</dbReference>
<feature type="transmembrane region" description="Helical" evidence="14">
    <location>
        <begin position="610"/>
        <end position="628"/>
    </location>
</feature>
<evidence type="ECO:0000256" key="11">
    <source>
        <dbReference type="ARBA" id="ARBA00023136"/>
    </source>
</evidence>
<feature type="transmembrane region" description="Helical" evidence="14">
    <location>
        <begin position="229"/>
        <end position="251"/>
    </location>
</feature>
<evidence type="ECO:0000256" key="4">
    <source>
        <dbReference type="ARBA" id="ARBA00022448"/>
    </source>
</evidence>
<evidence type="ECO:0000256" key="1">
    <source>
        <dbReference type="ARBA" id="ARBA00001974"/>
    </source>
</evidence>
<dbReference type="GO" id="GO:0046872">
    <property type="term" value="F:metal ion binding"/>
    <property type="evidence" value="ECO:0007669"/>
    <property type="project" value="UniProtKB-KW"/>
</dbReference>
<evidence type="ECO:0000256" key="8">
    <source>
        <dbReference type="ARBA" id="ARBA00023002"/>
    </source>
</evidence>
<dbReference type="GO" id="GO:0000293">
    <property type="term" value="F:ferric-chelate reductase activity"/>
    <property type="evidence" value="ECO:0000318"/>
    <property type="project" value="GO_Central"/>
</dbReference>
<dbReference type="AlphaFoldDB" id="A0A9R1UW07"/>
<keyword evidence="9" id="KW-0408">Iron</keyword>
<dbReference type="InterPro" id="IPR013121">
    <property type="entry name" value="Fe_red_NAD-bd_6"/>
</dbReference>
<dbReference type="Proteomes" id="UP000235145">
    <property type="component" value="Unassembled WGS sequence"/>
</dbReference>
<evidence type="ECO:0000256" key="7">
    <source>
        <dbReference type="ARBA" id="ARBA00022989"/>
    </source>
</evidence>
<evidence type="ECO:0000256" key="3">
    <source>
        <dbReference type="ARBA" id="ARBA00006278"/>
    </source>
</evidence>
<comment type="subcellular location">
    <subcellularLocation>
        <location evidence="2">Membrane</location>
        <topology evidence="2">Multi-pass membrane protein</topology>
    </subcellularLocation>
</comment>
<feature type="transmembrane region" description="Helical" evidence="14">
    <location>
        <begin position="51"/>
        <end position="71"/>
    </location>
</feature>
<dbReference type="Pfam" id="PF08022">
    <property type="entry name" value="FAD_binding_8"/>
    <property type="match status" value="1"/>
</dbReference>
<feature type="transmembrane region" description="Helical" evidence="14">
    <location>
        <begin position="111"/>
        <end position="133"/>
    </location>
</feature>
<evidence type="ECO:0000256" key="10">
    <source>
        <dbReference type="ARBA" id="ARBA00023065"/>
    </source>
</evidence>
<evidence type="ECO:0000256" key="5">
    <source>
        <dbReference type="ARBA" id="ARBA00022692"/>
    </source>
</evidence>
<comment type="catalytic activity">
    <reaction evidence="12">
        <text>2 a Fe(II)-siderophore + NAD(+) + H(+) = 2 a Fe(III)-siderophore + NADH</text>
        <dbReference type="Rhea" id="RHEA:15061"/>
        <dbReference type="Rhea" id="RHEA-COMP:11342"/>
        <dbReference type="Rhea" id="RHEA-COMP:11344"/>
        <dbReference type="ChEBI" id="CHEBI:15378"/>
        <dbReference type="ChEBI" id="CHEBI:29033"/>
        <dbReference type="ChEBI" id="CHEBI:29034"/>
        <dbReference type="ChEBI" id="CHEBI:57540"/>
        <dbReference type="ChEBI" id="CHEBI:57945"/>
        <dbReference type="EC" id="1.16.1.7"/>
    </reaction>
</comment>
<sequence length="732" mass="83091">MKIIKGLAILVFVGYLFLWVMTPTYVFKQKWLVRVRAHTTSTYFGTQGPTMLLYSFPVLFMAVMGSVYLHLRKKSNQNRNEGQKEATNSNLTIWRRPMIVKSLGIVSKIELAFFIMFIALLVWSFTTYLHVSFAKITPQSAAKKGEKVYVNRYLTFTFSCSSSLVRSITSNLILCLVVLDDSWESKLDSVALRLGLIGNICLAFLFFPVTRGSSILPLFGLTSEASVKYHIWLGHIMMTLFSSHGVCYIIYWIATNQTSEMLKWAKTDISNVAGELSLLSGLVMWATTFPQIRRKMFEIFFYTHHLYILFIVFFVFHVGIGYTSIMLPGFYLFLIDRFLRFLQSKENVRLISTRVLLSETLELNFSKSQDLSYTPTSIMFINVPSISKTQWHPFTITSSSNLEPEKLSVMIKGEGSWSKKLYQILSSPNPVDRLDVCVEGPYGPISTNFLRHDILVMVSGGSGITPFISIFRELVFTVETLKCKTPKILMISVFKDSSDLTMLELLLPAFGAPMDFSKLELQIEAYVTREKQPAIDDKKQVRTIWLKPNSSDGPITPILGQNGWLWLGAIISCSFVVFLLSIGLLTRFYIYPIDKNTNKVYPYGSKGVMNILLICVSIMVACSLGFWWNKRKNAIDSKQIQNMEGATPVGSPNSLFFNAERELESLPQQSLIQSINIHYGERPNVKRMLFEQKESNVGVLVCGPKNMKHEVANICSSGLASNLHFESISFNW</sequence>
<accession>A0A9R1UW07</accession>
<reference evidence="16 17" key="1">
    <citation type="journal article" date="2017" name="Nat. Commun.">
        <title>Genome assembly with in vitro proximity ligation data and whole-genome triplication in lettuce.</title>
        <authorList>
            <person name="Reyes-Chin-Wo S."/>
            <person name="Wang Z."/>
            <person name="Yang X."/>
            <person name="Kozik A."/>
            <person name="Arikit S."/>
            <person name="Song C."/>
            <person name="Xia L."/>
            <person name="Froenicke L."/>
            <person name="Lavelle D.O."/>
            <person name="Truco M.J."/>
            <person name="Xia R."/>
            <person name="Zhu S."/>
            <person name="Xu C."/>
            <person name="Xu H."/>
            <person name="Xu X."/>
            <person name="Cox K."/>
            <person name="Korf I."/>
            <person name="Meyers B.C."/>
            <person name="Michelmore R.W."/>
        </authorList>
    </citation>
    <scope>NUCLEOTIDE SEQUENCE [LARGE SCALE GENOMIC DNA]</scope>
    <source>
        <strain evidence="17">cv. Salinas</strain>
        <tissue evidence="16">Seedlings</tissue>
    </source>
</reference>
<dbReference type="SUPFAM" id="SSF52343">
    <property type="entry name" value="Ferredoxin reductase-like, C-terminal NADP-linked domain"/>
    <property type="match status" value="1"/>
</dbReference>
<protein>
    <recommendedName>
        <fullName evidence="13">ferric-chelate reductase (NADH)</fullName>
        <ecNumber evidence="13">1.16.1.7</ecNumber>
    </recommendedName>
</protein>
<dbReference type="InterPro" id="IPR050369">
    <property type="entry name" value="RBOH/FRE"/>
</dbReference>
<feature type="transmembrane region" description="Helical" evidence="14">
    <location>
        <begin position="191"/>
        <end position="209"/>
    </location>
</feature>
<dbReference type="SFLD" id="SFLDG01168">
    <property type="entry name" value="Ferric_reductase_subgroup_(FRE"/>
    <property type="match status" value="1"/>
</dbReference>
<dbReference type="EMBL" id="NBSK02000007">
    <property type="protein sequence ID" value="KAJ0195127.1"/>
    <property type="molecule type" value="Genomic_DNA"/>
</dbReference>
<comment type="caution">
    <text evidence="16">The sequence shown here is derived from an EMBL/GenBank/DDBJ whole genome shotgun (WGS) entry which is preliminary data.</text>
</comment>
<dbReference type="EC" id="1.16.1.7" evidence="13"/>
<feature type="transmembrane region" description="Helical" evidence="14">
    <location>
        <begin position="564"/>
        <end position="590"/>
    </location>
</feature>
<dbReference type="Gene3D" id="3.40.50.80">
    <property type="entry name" value="Nucleotide-binding domain of ferredoxin-NADP reductase (FNR) module"/>
    <property type="match status" value="2"/>
</dbReference>
<dbReference type="PANTHER" id="PTHR11972:SF41">
    <property type="entry name" value="FERRIC REDUCTION OXIDASE 2"/>
    <property type="match status" value="1"/>
</dbReference>
<dbReference type="InterPro" id="IPR039261">
    <property type="entry name" value="FNR_nucleotide-bd"/>
</dbReference>
<evidence type="ECO:0000256" key="12">
    <source>
        <dbReference type="ARBA" id="ARBA00050970"/>
    </source>
</evidence>
<dbReference type="InterPro" id="IPR013112">
    <property type="entry name" value="FAD-bd_8"/>
</dbReference>
<dbReference type="PANTHER" id="PTHR11972">
    <property type="entry name" value="NADPH OXIDASE"/>
    <property type="match status" value="1"/>
</dbReference>
<comment type="cofactor">
    <cofactor evidence="1">
        <name>FAD</name>
        <dbReference type="ChEBI" id="CHEBI:57692"/>
    </cofactor>
</comment>
<dbReference type="GO" id="GO:0140618">
    <property type="term" value="F:ferric-chelate reductase (NADH) activity"/>
    <property type="evidence" value="ECO:0007669"/>
    <property type="project" value="UniProtKB-EC"/>
</dbReference>
<keyword evidence="7 14" id="KW-1133">Transmembrane helix</keyword>
<evidence type="ECO:0000256" key="6">
    <source>
        <dbReference type="ARBA" id="ARBA00022723"/>
    </source>
</evidence>
<evidence type="ECO:0000256" key="13">
    <source>
        <dbReference type="ARBA" id="ARBA00066905"/>
    </source>
</evidence>
<keyword evidence="5 14" id="KW-0812">Transmembrane</keyword>
<keyword evidence="4" id="KW-0813">Transport</keyword>
<dbReference type="InterPro" id="IPR017927">
    <property type="entry name" value="FAD-bd_FR_type"/>
</dbReference>
<keyword evidence="8" id="KW-0560">Oxidoreductase</keyword>
<evidence type="ECO:0000313" key="17">
    <source>
        <dbReference type="Proteomes" id="UP000235145"/>
    </source>
</evidence>
<feature type="transmembrane region" description="Helical" evidence="14">
    <location>
        <begin position="304"/>
        <end position="335"/>
    </location>
</feature>
<feature type="transmembrane region" description="Helical" evidence="14">
    <location>
        <begin position="153"/>
        <end position="179"/>
    </location>
</feature>
<comment type="similarity">
    <text evidence="3">Belongs to the ferric reductase (FRE) family.</text>
</comment>
<evidence type="ECO:0000256" key="2">
    <source>
        <dbReference type="ARBA" id="ARBA00004141"/>
    </source>
</evidence>
<evidence type="ECO:0000259" key="15">
    <source>
        <dbReference type="PROSITE" id="PS51384"/>
    </source>
</evidence>
<dbReference type="GO" id="GO:0005886">
    <property type="term" value="C:plasma membrane"/>
    <property type="evidence" value="ECO:0000318"/>
    <property type="project" value="GO_Central"/>
</dbReference>
<dbReference type="InterPro" id="IPR013130">
    <property type="entry name" value="Fe3_Rdtase_TM_dom"/>
</dbReference>
<evidence type="ECO:0000256" key="14">
    <source>
        <dbReference type="SAM" id="Phobius"/>
    </source>
</evidence>
<keyword evidence="11 14" id="KW-0472">Membrane</keyword>
<dbReference type="Pfam" id="PF01794">
    <property type="entry name" value="Ferric_reduct"/>
    <property type="match status" value="1"/>
</dbReference>
<name>A0A9R1UW07_LACSA</name>
<evidence type="ECO:0000313" key="16">
    <source>
        <dbReference type="EMBL" id="KAJ0195127.1"/>
    </source>
</evidence>
<keyword evidence="10" id="KW-0406">Ion transport</keyword>
<keyword evidence="17" id="KW-1185">Reference proteome</keyword>
<feature type="transmembrane region" description="Helical" evidence="14">
    <location>
        <begin position="7"/>
        <end position="27"/>
    </location>
</feature>
<dbReference type="CDD" id="cd06186">
    <property type="entry name" value="NOX_Duox_like_FAD_NADP"/>
    <property type="match status" value="1"/>
</dbReference>
<dbReference type="Pfam" id="PF08030">
    <property type="entry name" value="NAD_binding_6"/>
    <property type="match status" value="1"/>
</dbReference>